<evidence type="ECO:0000313" key="2">
    <source>
        <dbReference type="EMBL" id="CAJ0570875.1"/>
    </source>
</evidence>
<reference evidence="2" key="1">
    <citation type="submission" date="2023-06" db="EMBL/GenBank/DDBJ databases">
        <authorList>
            <person name="Delattre M."/>
        </authorList>
    </citation>
    <scope>NUCLEOTIDE SEQUENCE</scope>
    <source>
        <strain evidence="2">AF72</strain>
    </source>
</reference>
<dbReference type="Proteomes" id="UP001177023">
    <property type="component" value="Unassembled WGS sequence"/>
</dbReference>
<keyword evidence="1" id="KW-0732">Signal</keyword>
<sequence length="178" mass="19846">MHQICGMNRQIALIALIFLAGGYGRGISHDRKCLERLGMCESFACISSEYPKTEAARISDILTNISCVEGERVEKYGVIYDYFTTPGRKTEFWECGFYEDTPGDEVCQETINTYKCGIIAVAANAGSGPVDEPYVARLTHWRLLLTSVTLKPELQKPLRYCWKSINDALDAMGAGIEN</sequence>
<proteinExistence type="predicted"/>
<evidence type="ECO:0000313" key="3">
    <source>
        <dbReference type="Proteomes" id="UP001177023"/>
    </source>
</evidence>
<accession>A0AA36CKR8</accession>
<name>A0AA36CKR8_9BILA</name>
<feature type="non-terminal residue" evidence="2">
    <location>
        <position position="1"/>
    </location>
</feature>
<protein>
    <submittedName>
        <fullName evidence="2">Uncharacterized protein</fullName>
    </submittedName>
</protein>
<dbReference type="EMBL" id="CATQJA010002496">
    <property type="protein sequence ID" value="CAJ0570875.1"/>
    <property type="molecule type" value="Genomic_DNA"/>
</dbReference>
<dbReference type="AlphaFoldDB" id="A0AA36CKR8"/>
<feature type="chain" id="PRO_5041415843" evidence="1">
    <location>
        <begin position="25"/>
        <end position="178"/>
    </location>
</feature>
<feature type="signal peptide" evidence="1">
    <location>
        <begin position="1"/>
        <end position="24"/>
    </location>
</feature>
<comment type="caution">
    <text evidence="2">The sequence shown here is derived from an EMBL/GenBank/DDBJ whole genome shotgun (WGS) entry which is preliminary data.</text>
</comment>
<keyword evidence="3" id="KW-1185">Reference proteome</keyword>
<gene>
    <name evidence="2" type="ORF">MSPICULIGERA_LOCUS9308</name>
</gene>
<evidence type="ECO:0000256" key="1">
    <source>
        <dbReference type="SAM" id="SignalP"/>
    </source>
</evidence>
<organism evidence="2 3">
    <name type="scientific">Mesorhabditis spiculigera</name>
    <dbReference type="NCBI Taxonomy" id="96644"/>
    <lineage>
        <taxon>Eukaryota</taxon>
        <taxon>Metazoa</taxon>
        <taxon>Ecdysozoa</taxon>
        <taxon>Nematoda</taxon>
        <taxon>Chromadorea</taxon>
        <taxon>Rhabditida</taxon>
        <taxon>Rhabditina</taxon>
        <taxon>Rhabditomorpha</taxon>
        <taxon>Rhabditoidea</taxon>
        <taxon>Rhabditidae</taxon>
        <taxon>Mesorhabditinae</taxon>
        <taxon>Mesorhabditis</taxon>
    </lineage>
</organism>